<dbReference type="RefSeq" id="WP_011231805.1">
    <property type="nucleotide sequence ID" value="NZ_CP014335.1"/>
</dbReference>
<dbReference type="GeneID" id="32064172"/>
<organism evidence="1 2">
    <name type="scientific">Geobacillus thermoleovorans</name>
    <name type="common">Bacillus thermoleovorans</name>
    <dbReference type="NCBI Taxonomy" id="33941"/>
    <lineage>
        <taxon>Bacteria</taxon>
        <taxon>Bacillati</taxon>
        <taxon>Bacillota</taxon>
        <taxon>Bacilli</taxon>
        <taxon>Bacillales</taxon>
        <taxon>Anoxybacillaceae</taxon>
        <taxon>Geobacillus</taxon>
        <taxon>Geobacillus thermoleovorans group</taxon>
    </lineage>
</organism>
<dbReference type="EMBL" id="CP027303">
    <property type="protein sequence ID" value="AWO75534.1"/>
    <property type="molecule type" value="Genomic_DNA"/>
</dbReference>
<dbReference type="Proteomes" id="UP000246996">
    <property type="component" value="Chromosome"/>
</dbReference>
<evidence type="ECO:0000313" key="2">
    <source>
        <dbReference type="Proteomes" id="UP000246996"/>
    </source>
</evidence>
<dbReference type="AlphaFoldDB" id="A0A2Z3NC41"/>
<name>A0A2Z3NC41_GEOTH</name>
<evidence type="ECO:0000313" key="1">
    <source>
        <dbReference type="EMBL" id="AWO75534.1"/>
    </source>
</evidence>
<protein>
    <submittedName>
        <fullName evidence="1">DUF3886 domain-containing protein</fullName>
    </submittedName>
</protein>
<dbReference type="Pfam" id="PF13025">
    <property type="entry name" value="DUF3886"/>
    <property type="match status" value="1"/>
</dbReference>
<sequence length="80" mass="9599">MKNRVARKKEQETQAVTLADRLGAETEAKLLAKKRALAEEEQRRLAAEEARRREEERRREEQKSFAELLEESELDWRKFK</sequence>
<reference evidence="2" key="1">
    <citation type="submission" date="2018-02" db="EMBL/GenBank/DDBJ databases">
        <title>The complete genome of bacterial strain SGAirxxxx.</title>
        <authorList>
            <person name="Schuster S.C."/>
        </authorList>
    </citation>
    <scope>NUCLEOTIDE SEQUENCE [LARGE SCALE GENOMIC DNA]</scope>
    <source>
        <strain evidence="2">SGAir0734</strain>
    </source>
</reference>
<dbReference type="InterPro" id="IPR024980">
    <property type="entry name" value="DUF3886"/>
</dbReference>
<accession>A0A2Z3NC41</accession>
<gene>
    <name evidence="1" type="ORF">C1N76_14135</name>
</gene>
<dbReference type="KEGG" id="gtk:GT3570_11075"/>
<proteinExistence type="predicted"/>